<dbReference type="KEGG" id="nur:ATY38_09130"/>
<evidence type="ECO:0000313" key="3">
    <source>
        <dbReference type="EMBL" id="SDU37775.1"/>
    </source>
</evidence>
<dbReference type="Proteomes" id="UP000182882">
    <property type="component" value="Unassembled WGS sequence"/>
</dbReference>
<dbReference type="RefSeq" id="WP_062559025.1">
    <property type="nucleotide sequence ID" value="NZ_CP013341.1"/>
</dbReference>
<protein>
    <submittedName>
        <fullName evidence="3">PEP-CTERM protein-sorting domain-containing protein</fullName>
    </submittedName>
</protein>
<dbReference type="AlphaFoldDB" id="A0A0S3AJM9"/>
<feature type="signal peptide" evidence="1">
    <location>
        <begin position="1"/>
        <end position="25"/>
    </location>
</feature>
<accession>A0A0S3AJM9</accession>
<feature type="domain" description="Ice-binding protein C-terminal" evidence="2">
    <location>
        <begin position="179"/>
        <end position="201"/>
    </location>
</feature>
<organism evidence="3 4">
    <name type="scientific">Nitrosomonas ureae</name>
    <dbReference type="NCBI Taxonomy" id="44577"/>
    <lineage>
        <taxon>Bacteria</taxon>
        <taxon>Pseudomonadati</taxon>
        <taxon>Pseudomonadota</taxon>
        <taxon>Betaproteobacteria</taxon>
        <taxon>Nitrosomonadales</taxon>
        <taxon>Nitrosomonadaceae</taxon>
        <taxon>Nitrosomonas</taxon>
    </lineage>
</organism>
<evidence type="ECO:0000259" key="2">
    <source>
        <dbReference type="Pfam" id="PF07589"/>
    </source>
</evidence>
<keyword evidence="1" id="KW-0732">Signal</keyword>
<sequence length="207" mass="21990">MNKIYLIQRTFMATVLLIVSSSVSAGLSFVVTDTATRTEAFNIEGFATLSIGSSLSVGHLDVTGPGSQMISYTFLGQESGYNNKFYDVSSGNALFESDPIGTSVSSLVNISGPLSFKFEGNVEKFAVNGGPWDKGTSIGLIGTNMQVGSTVYDFVIGYNDSAGQKYLGDWDDFVIGVSAVPEPETYAMLLVGLGLIGFSLRNHSRSV</sequence>
<dbReference type="EMBL" id="FNLN01000085">
    <property type="protein sequence ID" value="SDU37775.1"/>
    <property type="molecule type" value="Genomic_DNA"/>
</dbReference>
<keyword evidence="4" id="KW-1185">Reference proteome</keyword>
<name>A0A0S3AJM9_9PROT</name>
<feature type="chain" id="PRO_5030017684" evidence="1">
    <location>
        <begin position="26"/>
        <end position="207"/>
    </location>
</feature>
<proteinExistence type="predicted"/>
<reference evidence="4" key="1">
    <citation type="submission" date="2016-10" db="EMBL/GenBank/DDBJ databases">
        <authorList>
            <person name="Varghese N."/>
            <person name="Submissions S."/>
        </authorList>
    </citation>
    <scope>NUCLEOTIDE SEQUENCE [LARGE SCALE GENOMIC DNA]</scope>
    <source>
        <strain evidence="4">Nm10</strain>
    </source>
</reference>
<evidence type="ECO:0000256" key="1">
    <source>
        <dbReference type="SAM" id="SignalP"/>
    </source>
</evidence>
<gene>
    <name evidence="3" type="ORF">SAMN05216406_1851</name>
</gene>
<evidence type="ECO:0000313" key="4">
    <source>
        <dbReference type="Proteomes" id="UP000182882"/>
    </source>
</evidence>
<dbReference type="Pfam" id="PF07589">
    <property type="entry name" value="PEP-CTERM"/>
    <property type="match status" value="1"/>
</dbReference>
<dbReference type="NCBIfam" id="TIGR02595">
    <property type="entry name" value="PEP_CTERM"/>
    <property type="match status" value="1"/>
</dbReference>
<dbReference type="InterPro" id="IPR013424">
    <property type="entry name" value="Ice-binding_C"/>
</dbReference>